<dbReference type="InterPro" id="IPR002105">
    <property type="entry name" value="Dockerin_1_rpt"/>
</dbReference>
<dbReference type="HOGENOM" id="CLU_054163_0_0_9"/>
<comment type="similarity">
    <text evidence="8">Belongs to the polysaccharide lyase 9 family.</text>
</comment>
<comment type="cofactor">
    <cofactor evidence="1">
        <name>Ca(2+)</name>
        <dbReference type="ChEBI" id="CHEBI:29108"/>
    </cofactor>
</comment>
<dbReference type="Pfam" id="PF00404">
    <property type="entry name" value="Dockerin_1"/>
    <property type="match status" value="1"/>
</dbReference>
<evidence type="ECO:0000259" key="9">
    <source>
        <dbReference type="PROSITE" id="PS51766"/>
    </source>
</evidence>
<dbReference type="Gene3D" id="1.10.1330.10">
    <property type="entry name" value="Dockerin domain"/>
    <property type="match status" value="1"/>
</dbReference>
<evidence type="ECO:0000256" key="2">
    <source>
        <dbReference type="ARBA" id="ARBA00004613"/>
    </source>
</evidence>
<keyword evidence="4" id="KW-0479">Metal-binding</keyword>
<dbReference type="PROSITE" id="PS51766">
    <property type="entry name" value="DOCKERIN"/>
    <property type="match status" value="1"/>
</dbReference>
<dbReference type="SUPFAM" id="SSF63446">
    <property type="entry name" value="Type I dockerin domain"/>
    <property type="match status" value="1"/>
</dbReference>
<accession>G8LZX3</accession>
<dbReference type="InterPro" id="IPR036439">
    <property type="entry name" value="Dockerin_dom_sf"/>
</dbReference>
<evidence type="ECO:0000256" key="7">
    <source>
        <dbReference type="ARBA" id="ARBA00023239"/>
    </source>
</evidence>
<dbReference type="InterPro" id="IPR016134">
    <property type="entry name" value="Dockerin_dom"/>
</dbReference>
<dbReference type="EMBL" id="CP003065">
    <property type="protein sequence ID" value="AEV69063.1"/>
    <property type="molecule type" value="Genomic_DNA"/>
</dbReference>
<evidence type="ECO:0000313" key="10">
    <source>
        <dbReference type="EMBL" id="AEV69063.1"/>
    </source>
</evidence>
<evidence type="ECO:0000256" key="6">
    <source>
        <dbReference type="ARBA" id="ARBA00022837"/>
    </source>
</evidence>
<keyword evidence="5" id="KW-0732">Signal</keyword>
<feature type="domain" description="Dockerin" evidence="9">
    <location>
        <begin position="35"/>
        <end position="103"/>
    </location>
</feature>
<dbReference type="AlphaFoldDB" id="G8LZX3"/>
<dbReference type="GO" id="GO:0005576">
    <property type="term" value="C:extracellular region"/>
    <property type="evidence" value="ECO:0007669"/>
    <property type="project" value="UniProtKB-SubCell"/>
</dbReference>
<name>G8LZX3_ACECE</name>
<proteinExistence type="inferred from homology"/>
<dbReference type="GO" id="GO:0000272">
    <property type="term" value="P:polysaccharide catabolic process"/>
    <property type="evidence" value="ECO:0007669"/>
    <property type="project" value="InterPro"/>
</dbReference>
<evidence type="ECO:0000256" key="5">
    <source>
        <dbReference type="ARBA" id="ARBA00022729"/>
    </source>
</evidence>
<dbReference type="PANTHER" id="PTHR40088">
    <property type="entry name" value="PECTATE LYASE (EUROFUNG)"/>
    <property type="match status" value="1"/>
</dbReference>
<dbReference type="PANTHER" id="PTHR40088:SF1">
    <property type="entry name" value="PECTATE LYASE PEL9"/>
    <property type="match status" value="1"/>
</dbReference>
<dbReference type="InterPro" id="IPR052052">
    <property type="entry name" value="Polysaccharide_Lyase_9"/>
</dbReference>
<dbReference type="GO" id="GO:0004553">
    <property type="term" value="F:hydrolase activity, hydrolyzing O-glycosyl compounds"/>
    <property type="evidence" value="ECO:0007669"/>
    <property type="project" value="InterPro"/>
</dbReference>
<evidence type="ECO:0000256" key="1">
    <source>
        <dbReference type="ARBA" id="ARBA00001913"/>
    </source>
</evidence>
<keyword evidence="6" id="KW-0106">Calcium</keyword>
<dbReference type="RefSeq" id="WP_014255631.1">
    <property type="nucleotide sequence ID" value="NC_016627.1"/>
</dbReference>
<evidence type="ECO:0000256" key="3">
    <source>
        <dbReference type="ARBA" id="ARBA00022525"/>
    </source>
</evidence>
<organism evidence="10 11">
    <name type="scientific">Acetivibrio clariflavus (strain DSM 19732 / NBRC 101661 / EBR45)</name>
    <name type="common">Clostridium clariflavum</name>
    <dbReference type="NCBI Taxonomy" id="720554"/>
    <lineage>
        <taxon>Bacteria</taxon>
        <taxon>Bacillati</taxon>
        <taxon>Bacillota</taxon>
        <taxon>Clostridia</taxon>
        <taxon>Eubacteriales</taxon>
        <taxon>Oscillospiraceae</taxon>
        <taxon>Acetivibrio</taxon>
    </lineage>
</organism>
<dbReference type="GO" id="GO:0046872">
    <property type="term" value="F:metal ion binding"/>
    <property type="evidence" value="ECO:0007669"/>
    <property type="project" value="UniProtKB-KW"/>
</dbReference>
<gene>
    <name evidence="10" type="ordered locus">Clocl_2488</name>
</gene>
<dbReference type="OrthoDB" id="8660908at2"/>
<dbReference type="SUPFAM" id="SSF51126">
    <property type="entry name" value="Pectin lyase-like"/>
    <property type="match status" value="1"/>
</dbReference>
<sequence precursor="true">MSRKISVHISFLIALSMILTAFISMSTTVKANEIKDIVYGDLNGDGNADSIDYATLKMYLVGIIQLSEKQLKASDLNLDGDVNSIDFAHFKRYLLGMIKSLPVEPVEATPTPVITTPTPTSIIPTPTSFVKEGDIVLEPNGSMTLEQAIKSIQPGNTIYLKSGTYKYSKTIVIAEGNNGYPGAYKKIASYGNDKPIIDFSAMAENSSNRGIVLAGNYWHIKNIAIHGAGDNGMLVAGHNNIIEACNFMYNRDSGLQLSRYNSSYTTKDKWPSNNLIVDCYSAENMDSRAEDADGFAAKLTCGEGNIFRNCKAEFNCDDGWDLYTKSDTGAIGVVIMENCEASNNGKYRSGRLTGGDGNGFKLGDDTASVPHILKNCTANYNVKHGFTGNGNPARIVMENCSGTGNGGKLFDRLNNAIFR</sequence>
<comment type="subcellular location">
    <subcellularLocation>
        <location evidence="2">Secreted</location>
    </subcellularLocation>
</comment>
<dbReference type="InterPro" id="IPR012334">
    <property type="entry name" value="Pectin_lyas_fold"/>
</dbReference>
<dbReference type="Proteomes" id="UP000005435">
    <property type="component" value="Chromosome"/>
</dbReference>
<reference evidence="11" key="1">
    <citation type="submission" date="2011-12" db="EMBL/GenBank/DDBJ databases">
        <title>Complete sequence of Clostridium clariflavum DSM 19732.</title>
        <authorList>
            <consortium name="US DOE Joint Genome Institute"/>
            <person name="Lucas S."/>
            <person name="Han J."/>
            <person name="Lapidus A."/>
            <person name="Cheng J.-F."/>
            <person name="Goodwin L."/>
            <person name="Pitluck S."/>
            <person name="Peters L."/>
            <person name="Teshima H."/>
            <person name="Detter J.C."/>
            <person name="Han C."/>
            <person name="Tapia R."/>
            <person name="Land M."/>
            <person name="Hauser L."/>
            <person name="Kyrpides N."/>
            <person name="Ivanova N."/>
            <person name="Pagani I."/>
            <person name="Kitzmiller T."/>
            <person name="Lynd L."/>
            <person name="Izquierdo J."/>
            <person name="Woyke T."/>
        </authorList>
    </citation>
    <scope>NUCLEOTIDE SEQUENCE [LARGE SCALE GENOMIC DNA]</scope>
    <source>
        <strain evidence="11">DSM 19732 / NBRC 101661 / EBR45</strain>
    </source>
</reference>
<keyword evidence="11" id="KW-1185">Reference proteome</keyword>
<dbReference type="Pfam" id="PF13229">
    <property type="entry name" value="Beta_helix"/>
    <property type="match status" value="1"/>
</dbReference>
<dbReference type="PROSITE" id="PS00448">
    <property type="entry name" value="CLOS_CELLULOSOME_RPT"/>
    <property type="match status" value="1"/>
</dbReference>
<keyword evidence="7" id="KW-0456">Lyase</keyword>
<dbReference type="STRING" id="720554.Clocl_2488"/>
<protein>
    <submittedName>
        <fullName evidence="10">Dockerin-like protein</fullName>
    </submittedName>
</protein>
<dbReference type="GO" id="GO:0016837">
    <property type="term" value="F:carbon-oxygen lyase activity, acting on polysaccharides"/>
    <property type="evidence" value="ECO:0007669"/>
    <property type="project" value="TreeGrafter"/>
</dbReference>
<evidence type="ECO:0000256" key="4">
    <source>
        <dbReference type="ARBA" id="ARBA00022723"/>
    </source>
</evidence>
<dbReference type="InterPro" id="IPR039448">
    <property type="entry name" value="Beta_helix"/>
</dbReference>
<dbReference type="CDD" id="cd14256">
    <property type="entry name" value="Dockerin_I"/>
    <property type="match status" value="1"/>
</dbReference>
<dbReference type="KEGG" id="ccl:Clocl_2488"/>
<evidence type="ECO:0000256" key="8">
    <source>
        <dbReference type="ARBA" id="ARBA00038263"/>
    </source>
</evidence>
<dbReference type="eggNOG" id="COG3266">
    <property type="taxonomic scope" value="Bacteria"/>
</dbReference>
<dbReference type="Gene3D" id="2.160.20.10">
    <property type="entry name" value="Single-stranded right-handed beta-helix, Pectin lyase-like"/>
    <property type="match status" value="1"/>
</dbReference>
<dbReference type="InterPro" id="IPR011050">
    <property type="entry name" value="Pectin_lyase_fold/virulence"/>
</dbReference>
<keyword evidence="3" id="KW-0964">Secreted</keyword>
<reference evidence="10 11" key="2">
    <citation type="journal article" date="2012" name="Stand. Genomic Sci.">
        <title>Complete Genome Sequence of Clostridium clariflavum DSM 19732.</title>
        <authorList>
            <person name="Izquierdo J.A."/>
            <person name="Goodwin L."/>
            <person name="Davenport K.W."/>
            <person name="Teshima H."/>
            <person name="Bruce D."/>
            <person name="Detter C."/>
            <person name="Tapia R."/>
            <person name="Han S."/>
            <person name="Land M."/>
            <person name="Hauser L."/>
            <person name="Jeffries C.D."/>
            <person name="Han J."/>
            <person name="Pitluck S."/>
            <person name="Nolan M."/>
            <person name="Chen A."/>
            <person name="Huntemann M."/>
            <person name="Mavromatis K."/>
            <person name="Mikhailova N."/>
            <person name="Liolios K."/>
            <person name="Woyke T."/>
            <person name="Lynd L.R."/>
        </authorList>
    </citation>
    <scope>NUCLEOTIDE SEQUENCE [LARGE SCALE GENOMIC DNA]</scope>
    <source>
        <strain evidence="11">DSM 19732 / NBRC 101661 / EBR45</strain>
    </source>
</reference>
<evidence type="ECO:0000313" key="11">
    <source>
        <dbReference type="Proteomes" id="UP000005435"/>
    </source>
</evidence>